<dbReference type="InterPro" id="IPR026960">
    <property type="entry name" value="RVT-Znf"/>
</dbReference>
<gene>
    <name evidence="2" type="ORF">Dsin_029028</name>
</gene>
<sequence length="208" mass="24170">MTVLEVKAPQTCSWNWRRLLKLHHIARPLIRHIIGNGLGTSLWFDNWHPNGPVCLKWSSRVIYDPGLPKKAKVSFIVHGDQWVWPCSMSIDLLEIKNHMPFYNPNSSLEDCIKWLPTPDGIYSVASTMASLKTPYPLVPWFELLWYSHNNQRMSFILWSAIRGRLSTLDRFHLYNPHFGTLCVLCSSSPETHAHLFIECAYSKIIWLI</sequence>
<comment type="caution">
    <text evidence="2">The sequence shown here is derived from an EMBL/GenBank/DDBJ whole genome shotgun (WGS) entry which is preliminary data.</text>
</comment>
<dbReference type="EMBL" id="JANJYJ010000009">
    <property type="protein sequence ID" value="KAK3189467.1"/>
    <property type="molecule type" value="Genomic_DNA"/>
</dbReference>
<feature type="domain" description="Reverse transcriptase zinc-binding" evidence="1">
    <location>
        <begin position="122"/>
        <end position="206"/>
    </location>
</feature>
<keyword evidence="3" id="KW-1185">Reference proteome</keyword>
<accession>A0AAD9ZRW6</accession>
<organism evidence="2 3">
    <name type="scientific">Dipteronia sinensis</name>
    <dbReference type="NCBI Taxonomy" id="43782"/>
    <lineage>
        <taxon>Eukaryota</taxon>
        <taxon>Viridiplantae</taxon>
        <taxon>Streptophyta</taxon>
        <taxon>Embryophyta</taxon>
        <taxon>Tracheophyta</taxon>
        <taxon>Spermatophyta</taxon>
        <taxon>Magnoliopsida</taxon>
        <taxon>eudicotyledons</taxon>
        <taxon>Gunneridae</taxon>
        <taxon>Pentapetalae</taxon>
        <taxon>rosids</taxon>
        <taxon>malvids</taxon>
        <taxon>Sapindales</taxon>
        <taxon>Sapindaceae</taxon>
        <taxon>Hippocastanoideae</taxon>
        <taxon>Acereae</taxon>
        <taxon>Dipteronia</taxon>
    </lineage>
</organism>
<dbReference type="Pfam" id="PF13966">
    <property type="entry name" value="zf-RVT"/>
    <property type="match status" value="1"/>
</dbReference>
<name>A0AAD9ZRW6_9ROSI</name>
<evidence type="ECO:0000313" key="3">
    <source>
        <dbReference type="Proteomes" id="UP001281410"/>
    </source>
</evidence>
<dbReference type="Proteomes" id="UP001281410">
    <property type="component" value="Unassembled WGS sequence"/>
</dbReference>
<protein>
    <recommendedName>
        <fullName evidence="1">Reverse transcriptase zinc-binding domain-containing protein</fullName>
    </recommendedName>
</protein>
<reference evidence="2" key="1">
    <citation type="journal article" date="2023" name="Plant J.">
        <title>Genome sequences and population genomics provide insights into the demographic history, inbreeding, and mutation load of two 'living fossil' tree species of Dipteronia.</title>
        <authorList>
            <person name="Feng Y."/>
            <person name="Comes H.P."/>
            <person name="Chen J."/>
            <person name="Zhu S."/>
            <person name="Lu R."/>
            <person name="Zhang X."/>
            <person name="Li P."/>
            <person name="Qiu J."/>
            <person name="Olsen K.M."/>
            <person name="Qiu Y."/>
        </authorList>
    </citation>
    <scope>NUCLEOTIDE SEQUENCE</scope>
    <source>
        <strain evidence="2">NBL</strain>
    </source>
</reference>
<evidence type="ECO:0000259" key="1">
    <source>
        <dbReference type="Pfam" id="PF13966"/>
    </source>
</evidence>
<evidence type="ECO:0000313" key="2">
    <source>
        <dbReference type="EMBL" id="KAK3189467.1"/>
    </source>
</evidence>
<proteinExistence type="predicted"/>
<dbReference type="AlphaFoldDB" id="A0AAD9ZRW6"/>